<name>A0A2A2KMB9_9BILA</name>
<keyword evidence="3" id="KW-1185">Reference proteome</keyword>
<evidence type="ECO:0008006" key="4">
    <source>
        <dbReference type="Google" id="ProtNLM"/>
    </source>
</evidence>
<accession>A0A2A2KMB9</accession>
<dbReference type="EMBL" id="LIAE01008246">
    <property type="protein sequence ID" value="PAV74989.1"/>
    <property type="molecule type" value="Genomic_DNA"/>
</dbReference>
<dbReference type="AlphaFoldDB" id="A0A2A2KMB9"/>
<gene>
    <name evidence="2" type="ORF">WR25_10193</name>
</gene>
<feature type="signal peptide" evidence="1">
    <location>
        <begin position="1"/>
        <end position="22"/>
    </location>
</feature>
<dbReference type="Proteomes" id="UP000218231">
    <property type="component" value="Unassembled WGS sequence"/>
</dbReference>
<keyword evidence="1" id="KW-0732">Signal</keyword>
<reference evidence="2 3" key="1">
    <citation type="journal article" date="2017" name="Curr. Biol.">
        <title>Genome architecture and evolution of a unichromosomal asexual nematode.</title>
        <authorList>
            <person name="Fradin H."/>
            <person name="Zegar C."/>
            <person name="Gutwein M."/>
            <person name="Lucas J."/>
            <person name="Kovtun M."/>
            <person name="Corcoran D."/>
            <person name="Baugh L.R."/>
            <person name="Kiontke K."/>
            <person name="Gunsalus K."/>
            <person name="Fitch D.H."/>
            <person name="Piano F."/>
        </authorList>
    </citation>
    <scope>NUCLEOTIDE SEQUENCE [LARGE SCALE GENOMIC DNA]</scope>
    <source>
        <strain evidence="2">PF1309</strain>
    </source>
</reference>
<dbReference type="OrthoDB" id="5985519at2759"/>
<organism evidence="2 3">
    <name type="scientific">Diploscapter pachys</name>
    <dbReference type="NCBI Taxonomy" id="2018661"/>
    <lineage>
        <taxon>Eukaryota</taxon>
        <taxon>Metazoa</taxon>
        <taxon>Ecdysozoa</taxon>
        <taxon>Nematoda</taxon>
        <taxon>Chromadorea</taxon>
        <taxon>Rhabditida</taxon>
        <taxon>Rhabditina</taxon>
        <taxon>Rhabditomorpha</taxon>
        <taxon>Rhabditoidea</taxon>
        <taxon>Rhabditidae</taxon>
        <taxon>Diploscapter</taxon>
    </lineage>
</organism>
<evidence type="ECO:0000313" key="3">
    <source>
        <dbReference type="Proteomes" id="UP000218231"/>
    </source>
</evidence>
<proteinExistence type="predicted"/>
<dbReference type="STRING" id="2018661.A0A2A2KMB9"/>
<sequence length="325" mass="36495">MARPICISVLIALLLCIGVVHCLDEDLLDESRDEETLLAAFDLAHIRRVKDESAKLVSIGTDLEVTQKIGLLALYFRLFKKFVPSVHKQGLKHLFPEPTVDFDPDLAEECKEGLVKCINALHGFYSKTHPWLFEKSSSNGNTIFKGKGFFQQVINDNQLSFETTAMQLLCYFTTSKVPLFRLIPFCAFDIDQLEGNQLLPGCVLSERVRDSAKCEAVHSAVSNESLQGTGVGEVYSRVIKMYFQPNKNNDLFAIRKNNWNATCPCDSKAEIFRADIQRCVAHNPCYKKNLCEVNEKCVSVYGGKDINDGYLCICQLGYIKTVGNL</sequence>
<protein>
    <recommendedName>
        <fullName evidence="4">EGF-like domain-containing protein</fullName>
    </recommendedName>
</protein>
<evidence type="ECO:0000256" key="1">
    <source>
        <dbReference type="SAM" id="SignalP"/>
    </source>
</evidence>
<comment type="caution">
    <text evidence="2">The sequence shown here is derived from an EMBL/GenBank/DDBJ whole genome shotgun (WGS) entry which is preliminary data.</text>
</comment>
<evidence type="ECO:0000313" key="2">
    <source>
        <dbReference type="EMBL" id="PAV74989.1"/>
    </source>
</evidence>
<feature type="chain" id="PRO_5012810366" description="EGF-like domain-containing protein" evidence="1">
    <location>
        <begin position="23"/>
        <end position="325"/>
    </location>
</feature>